<organism evidence="1 2">
    <name type="scientific">Leptospira santarosai str. ZUN179</name>
    <dbReference type="NCBI Taxonomy" id="1049985"/>
    <lineage>
        <taxon>Bacteria</taxon>
        <taxon>Pseudomonadati</taxon>
        <taxon>Spirochaetota</taxon>
        <taxon>Spirochaetia</taxon>
        <taxon>Leptospirales</taxon>
        <taxon>Leptospiraceae</taxon>
        <taxon>Leptospira</taxon>
    </lineage>
</organism>
<proteinExistence type="predicted"/>
<name>M6UP39_9LEPT</name>
<gene>
    <name evidence="1" type="ORF">LEP1GSC187_0910</name>
</gene>
<evidence type="ECO:0000313" key="1">
    <source>
        <dbReference type="EMBL" id="EMO46365.1"/>
    </source>
</evidence>
<dbReference type="AlphaFoldDB" id="M6UP39"/>
<sequence length="38" mass="4400">MRPCYKSETHGRYNRIGVLFEFVAISIQKDNVGNNQTI</sequence>
<dbReference type="Proteomes" id="UP000012160">
    <property type="component" value="Unassembled WGS sequence"/>
</dbReference>
<dbReference type="EMBL" id="AHOQ02000019">
    <property type="protein sequence ID" value="EMO46365.1"/>
    <property type="molecule type" value="Genomic_DNA"/>
</dbReference>
<reference evidence="1 2" key="1">
    <citation type="submission" date="2013-01" db="EMBL/GenBank/DDBJ databases">
        <authorList>
            <person name="Harkins D.M."/>
            <person name="Durkin A.S."/>
            <person name="Brinkac L.M."/>
            <person name="Haft D.H."/>
            <person name="Selengut J.D."/>
            <person name="Sanka R."/>
            <person name="DePew J."/>
            <person name="Purushe J."/>
            <person name="Matthias M.A."/>
            <person name="Vinetz J.M."/>
            <person name="Sutton G.G."/>
            <person name="Nierman W.C."/>
            <person name="Fouts D.E."/>
        </authorList>
    </citation>
    <scope>NUCLEOTIDE SEQUENCE [LARGE SCALE GENOMIC DNA]</scope>
    <source>
        <strain evidence="1 2">ZUN179</strain>
    </source>
</reference>
<comment type="caution">
    <text evidence="1">The sequence shown here is derived from an EMBL/GenBank/DDBJ whole genome shotgun (WGS) entry which is preliminary data.</text>
</comment>
<accession>M6UP39</accession>
<evidence type="ECO:0000313" key="2">
    <source>
        <dbReference type="Proteomes" id="UP000012160"/>
    </source>
</evidence>
<protein>
    <submittedName>
        <fullName evidence="1">Uncharacterized protein</fullName>
    </submittedName>
</protein>